<sequence length="260" mass="26854">MQIDLSHATLEVLSGVPVGFTLGLIGGGGSILAVPLMVYLVGVKDPHVAIGTSALAVAVNALTGLMQHARSGTVRWRCAAVFASCGVVGALCGAWLGKAMDGQSLLLLFAFLMIAVGIMMLRGRHESGHGDTSYTQKNIVKIASFGAGTGLLSGFFGIGGGFLIVPGLMASTHMPIINAVSTSLVAVAAFGISTAVSYVLSDYIDWELAAFFILGGVIGTYSGSHCARVLCKKDGRLTAIFASIIFIVAGYIIWRGVQTL</sequence>
<accession>A0ABS8VWA3</accession>
<keyword evidence="2 5" id="KW-0812">Transmembrane</keyword>
<dbReference type="InterPro" id="IPR051598">
    <property type="entry name" value="TSUP/Inactive_protease-like"/>
</dbReference>
<comment type="similarity">
    <text evidence="5">Belongs to the 4-toluene sulfonate uptake permease (TSUP) (TC 2.A.102) family.</text>
</comment>
<feature type="transmembrane region" description="Helical" evidence="5">
    <location>
        <begin position="48"/>
        <end position="68"/>
    </location>
</feature>
<feature type="transmembrane region" description="Helical" evidence="5">
    <location>
        <begin position="235"/>
        <end position="254"/>
    </location>
</feature>
<dbReference type="PANTHER" id="PTHR43701:SF2">
    <property type="entry name" value="MEMBRANE TRANSPORTER PROTEIN YJNA-RELATED"/>
    <property type="match status" value="1"/>
</dbReference>
<comment type="subcellular location">
    <subcellularLocation>
        <location evidence="5">Cell membrane</location>
        <topology evidence="5">Multi-pass membrane protein</topology>
    </subcellularLocation>
    <subcellularLocation>
        <location evidence="1">Membrane</location>
        <topology evidence="1">Multi-pass membrane protein</topology>
    </subcellularLocation>
</comment>
<keyword evidence="4 5" id="KW-0472">Membrane</keyword>
<feature type="transmembrane region" description="Helical" evidence="5">
    <location>
        <begin position="74"/>
        <end position="97"/>
    </location>
</feature>
<evidence type="ECO:0000256" key="4">
    <source>
        <dbReference type="ARBA" id="ARBA00023136"/>
    </source>
</evidence>
<dbReference type="PANTHER" id="PTHR43701">
    <property type="entry name" value="MEMBRANE TRANSPORTER PROTEIN MJ0441-RELATED"/>
    <property type="match status" value="1"/>
</dbReference>
<evidence type="ECO:0000313" key="6">
    <source>
        <dbReference type="EMBL" id="MCE0744416.1"/>
    </source>
</evidence>
<feature type="transmembrane region" description="Helical" evidence="5">
    <location>
        <begin position="20"/>
        <end position="41"/>
    </location>
</feature>
<evidence type="ECO:0000256" key="2">
    <source>
        <dbReference type="ARBA" id="ARBA00022692"/>
    </source>
</evidence>
<feature type="transmembrane region" description="Helical" evidence="5">
    <location>
        <begin position="104"/>
        <end position="122"/>
    </location>
</feature>
<gene>
    <name evidence="6" type="ORF">LWC05_11035</name>
</gene>
<evidence type="ECO:0000313" key="7">
    <source>
        <dbReference type="Proteomes" id="UP001521074"/>
    </source>
</evidence>
<feature type="transmembrane region" description="Helical" evidence="5">
    <location>
        <begin position="206"/>
        <end position="223"/>
    </location>
</feature>
<dbReference type="Proteomes" id="UP001521074">
    <property type="component" value="Unassembled WGS sequence"/>
</dbReference>
<dbReference type="Pfam" id="PF01925">
    <property type="entry name" value="TauE"/>
    <property type="match status" value="1"/>
</dbReference>
<dbReference type="RefSeq" id="WP_232878184.1">
    <property type="nucleotide sequence ID" value="NZ_JAJSOJ010000034.1"/>
</dbReference>
<keyword evidence="7" id="KW-1185">Reference proteome</keyword>
<evidence type="ECO:0000256" key="3">
    <source>
        <dbReference type="ARBA" id="ARBA00022989"/>
    </source>
</evidence>
<dbReference type="EMBL" id="JAJSOJ010000034">
    <property type="protein sequence ID" value="MCE0744416.1"/>
    <property type="molecule type" value="Genomic_DNA"/>
</dbReference>
<keyword evidence="5" id="KW-1003">Cell membrane</keyword>
<dbReference type="InterPro" id="IPR002781">
    <property type="entry name" value="TM_pro_TauE-like"/>
</dbReference>
<protein>
    <recommendedName>
        <fullName evidence="5">Probable membrane transporter protein</fullName>
    </recommendedName>
</protein>
<name>A0ABS8VWA3_9PROT</name>
<proteinExistence type="inferred from homology"/>
<evidence type="ECO:0000256" key="5">
    <source>
        <dbReference type="RuleBase" id="RU363041"/>
    </source>
</evidence>
<keyword evidence="3 5" id="KW-1133">Transmembrane helix</keyword>
<reference evidence="6 7" key="1">
    <citation type="submission" date="2021-12" db="EMBL/GenBank/DDBJ databases">
        <title>Genome sequence of Acetobacter sicerae DmPark20a_162.</title>
        <authorList>
            <person name="Chaston J.M."/>
        </authorList>
    </citation>
    <scope>NUCLEOTIDE SEQUENCE [LARGE SCALE GENOMIC DNA]</scope>
    <source>
        <strain evidence="6 7">DmPark20a_162</strain>
    </source>
</reference>
<feature type="transmembrane region" description="Helical" evidence="5">
    <location>
        <begin position="142"/>
        <end position="164"/>
    </location>
</feature>
<evidence type="ECO:0000256" key="1">
    <source>
        <dbReference type="ARBA" id="ARBA00004141"/>
    </source>
</evidence>
<organism evidence="6 7">
    <name type="scientific">Acetobacter sicerae</name>
    <dbReference type="NCBI Taxonomy" id="85325"/>
    <lineage>
        <taxon>Bacteria</taxon>
        <taxon>Pseudomonadati</taxon>
        <taxon>Pseudomonadota</taxon>
        <taxon>Alphaproteobacteria</taxon>
        <taxon>Acetobacterales</taxon>
        <taxon>Acetobacteraceae</taxon>
        <taxon>Acetobacter</taxon>
    </lineage>
</organism>
<comment type="caution">
    <text evidence="6">The sequence shown here is derived from an EMBL/GenBank/DDBJ whole genome shotgun (WGS) entry which is preliminary data.</text>
</comment>
<feature type="transmembrane region" description="Helical" evidence="5">
    <location>
        <begin position="176"/>
        <end position="200"/>
    </location>
</feature>